<dbReference type="GO" id="GO:0005634">
    <property type="term" value="C:nucleus"/>
    <property type="evidence" value="ECO:0007669"/>
    <property type="project" value="UniProtKB-SubCell"/>
</dbReference>
<keyword evidence="5" id="KW-0539">Nucleus</keyword>
<evidence type="ECO:0000256" key="4">
    <source>
        <dbReference type="ARBA" id="ARBA00023163"/>
    </source>
</evidence>
<dbReference type="PANTHER" id="PTHR37534">
    <property type="entry name" value="TRANSCRIPTIONAL ACTIVATOR PROTEIN UGA3"/>
    <property type="match status" value="1"/>
</dbReference>
<evidence type="ECO:0000256" key="3">
    <source>
        <dbReference type="ARBA" id="ARBA00023125"/>
    </source>
</evidence>
<organism evidence="8 9">
    <name type="scientific">Emydomyces testavorans</name>
    <dbReference type="NCBI Taxonomy" id="2070801"/>
    <lineage>
        <taxon>Eukaryota</taxon>
        <taxon>Fungi</taxon>
        <taxon>Dikarya</taxon>
        <taxon>Ascomycota</taxon>
        <taxon>Pezizomycotina</taxon>
        <taxon>Eurotiomycetes</taxon>
        <taxon>Eurotiomycetidae</taxon>
        <taxon>Onygenales</taxon>
        <taxon>Nannizziopsiaceae</taxon>
        <taxon>Emydomyces</taxon>
    </lineage>
</organism>
<dbReference type="Pfam" id="PF00172">
    <property type="entry name" value="Zn_clus"/>
    <property type="match status" value="1"/>
</dbReference>
<gene>
    <name evidence="8" type="ORF">PRK78_005029</name>
</gene>
<feature type="compositionally biased region" description="Basic and acidic residues" evidence="6">
    <location>
        <begin position="557"/>
        <end position="569"/>
    </location>
</feature>
<dbReference type="GO" id="GO:0000981">
    <property type="term" value="F:DNA-binding transcription factor activity, RNA polymerase II-specific"/>
    <property type="evidence" value="ECO:0007669"/>
    <property type="project" value="InterPro"/>
</dbReference>
<evidence type="ECO:0000256" key="1">
    <source>
        <dbReference type="ARBA" id="ARBA00004123"/>
    </source>
</evidence>
<dbReference type="SUPFAM" id="SSF57701">
    <property type="entry name" value="Zn2/Cys6 DNA-binding domain"/>
    <property type="match status" value="1"/>
</dbReference>
<dbReference type="GO" id="GO:0000976">
    <property type="term" value="F:transcription cis-regulatory region binding"/>
    <property type="evidence" value="ECO:0007669"/>
    <property type="project" value="TreeGrafter"/>
</dbReference>
<evidence type="ECO:0000256" key="5">
    <source>
        <dbReference type="ARBA" id="ARBA00023242"/>
    </source>
</evidence>
<dbReference type="InterPro" id="IPR021858">
    <property type="entry name" value="Fun_TF"/>
</dbReference>
<keyword evidence="4" id="KW-0804">Transcription</keyword>
<feature type="region of interest" description="Disordered" evidence="6">
    <location>
        <begin position="1"/>
        <end position="43"/>
    </location>
</feature>
<reference evidence="8" key="1">
    <citation type="submission" date="2023-03" db="EMBL/GenBank/DDBJ databases">
        <title>Emydomyces testavorans Genome Sequence.</title>
        <authorList>
            <person name="Hoyer L."/>
        </authorList>
    </citation>
    <scope>NUCLEOTIDE SEQUENCE</scope>
    <source>
        <strain evidence="8">16-2883</strain>
    </source>
</reference>
<keyword evidence="3" id="KW-0238">DNA-binding</keyword>
<dbReference type="Pfam" id="PF11951">
    <property type="entry name" value="Fungal_trans_2"/>
    <property type="match status" value="1"/>
</dbReference>
<dbReference type="InterPro" id="IPR001138">
    <property type="entry name" value="Zn2Cys6_DnaBD"/>
</dbReference>
<evidence type="ECO:0000313" key="8">
    <source>
        <dbReference type="EMBL" id="WEW59555.1"/>
    </source>
</evidence>
<feature type="compositionally biased region" description="Polar residues" evidence="6">
    <location>
        <begin position="1"/>
        <end position="10"/>
    </location>
</feature>
<accession>A0AAF0DML5</accession>
<feature type="compositionally biased region" description="Polar residues" evidence="6">
    <location>
        <begin position="181"/>
        <end position="223"/>
    </location>
</feature>
<name>A0AAF0DML5_9EURO</name>
<feature type="compositionally biased region" description="Basic and acidic residues" evidence="6">
    <location>
        <begin position="224"/>
        <end position="236"/>
    </location>
</feature>
<dbReference type="PROSITE" id="PS00463">
    <property type="entry name" value="ZN2_CY6_FUNGAL_1"/>
    <property type="match status" value="1"/>
</dbReference>
<dbReference type="PANTHER" id="PTHR37534:SF23">
    <property type="entry name" value="ZN(II)2CYS6 TRANSCRIPTION FACTOR (EUROFUNG)"/>
    <property type="match status" value="1"/>
</dbReference>
<dbReference type="CDD" id="cd00067">
    <property type="entry name" value="GAL4"/>
    <property type="match status" value="1"/>
</dbReference>
<evidence type="ECO:0000256" key="6">
    <source>
        <dbReference type="SAM" id="MobiDB-lite"/>
    </source>
</evidence>
<dbReference type="PROSITE" id="PS50048">
    <property type="entry name" value="ZN2_CY6_FUNGAL_2"/>
    <property type="match status" value="1"/>
</dbReference>
<feature type="compositionally biased region" description="Polar residues" evidence="6">
    <location>
        <begin position="23"/>
        <end position="33"/>
    </location>
</feature>
<dbReference type="AlphaFoldDB" id="A0AAF0DML5"/>
<feature type="compositionally biased region" description="Pro residues" evidence="6">
    <location>
        <begin position="599"/>
        <end position="609"/>
    </location>
</feature>
<evidence type="ECO:0000259" key="7">
    <source>
        <dbReference type="PROSITE" id="PS50048"/>
    </source>
</evidence>
<dbReference type="GO" id="GO:0008270">
    <property type="term" value="F:zinc ion binding"/>
    <property type="evidence" value="ECO:0007669"/>
    <property type="project" value="InterPro"/>
</dbReference>
<sequence>MAEKSSTGTEPTEPHPLPKSSAPDATSAHTASTKVKGPRKRTKTGCLTCRKRRIKCGEEKPRCNNCIKSKRECEGYGQRVVFRDPVGPIPHLGPITSAQNLPGTSHSFINRQFLPAFHHGESSGARSFLPLAPRPSGYGPVTETLVRHEFTQHAASQPGLSHPISEEQHFSWNAIQYSHPQQQPALQDFSQGGQDPGTSQFDSSYHTGATYYSPTTLQHTESYQPHRPEADSRHYISSEPGTASDVPHASRHVVGMEPEPDLGAESDDYYDVESDGEMEESELKLYSGSYGHAAKMIPYQLMSRPGQFSAFESYENLLTTYRPSPLASPLLDPQVMQIFDHFLTVVGPAISIYERHPYIPSVTMSSGPVPPEQQNLWTYTLPTMALEHQGLLQAILAFSSLHLARMTNQPLTTAFRHYHYSLRRVGKAVGLPYRRKQIPTLAATLLLAYFEVMGAEHNKWNSHLAGATHLIREIDFAGMTRDIRAMRAKARSELWLHHPQDQSMGSTASYLGSYFENDIFATFESEIDMALISTLTGKAINYDEFGQVGSSAKKPRRDLTQKDVDDYRDRKRKLKVIEANGGEWRPPPNFFPPGMGGPGPQPPKGPPRGVPQTPSGQGSKPSQPKRESSPPMYGMVPPSGPIRLPSAFGSTVYPPPSSPSGSEGGMDLESMTAEAEAEWQQIVHACEEFGKALATPGFVPLPPDGAPLIASPFGPAIQYRTHVVACIWTFYYTARIILERVHPAMPPAAMVAAGVAAPRTAQYAQLIGRITAGVHHTQQFGVDIPNLHPTTVGVLNELMLPLFFAGVQYTDPSQRTWTIAKLRDIARVTGGTSPTAVASGCERVWLKAYELGRGPPYTRTVTSIEEQNRQGKVSETGDDRRYVTVPEGSKVTFAMGLLSLSEHMGVHDQD</sequence>
<feature type="region of interest" description="Disordered" evidence="6">
    <location>
        <begin position="181"/>
        <end position="249"/>
    </location>
</feature>
<comment type="subcellular location">
    <subcellularLocation>
        <location evidence="1">Nucleus</location>
    </subcellularLocation>
</comment>
<dbReference type="SMART" id="SM00066">
    <property type="entry name" value="GAL4"/>
    <property type="match status" value="1"/>
</dbReference>
<dbReference type="InterPro" id="IPR036864">
    <property type="entry name" value="Zn2-C6_fun-type_DNA-bd_sf"/>
</dbReference>
<evidence type="ECO:0000313" key="9">
    <source>
        <dbReference type="Proteomes" id="UP001219355"/>
    </source>
</evidence>
<dbReference type="EMBL" id="CP120629">
    <property type="protein sequence ID" value="WEW59555.1"/>
    <property type="molecule type" value="Genomic_DNA"/>
</dbReference>
<feature type="region of interest" description="Disordered" evidence="6">
    <location>
        <begin position="549"/>
        <end position="674"/>
    </location>
</feature>
<keyword evidence="9" id="KW-1185">Reference proteome</keyword>
<keyword evidence="2" id="KW-0805">Transcription regulation</keyword>
<dbReference type="Proteomes" id="UP001219355">
    <property type="component" value="Chromosome 3"/>
</dbReference>
<proteinExistence type="predicted"/>
<dbReference type="Gene3D" id="4.10.240.10">
    <property type="entry name" value="Zn(2)-C6 fungal-type DNA-binding domain"/>
    <property type="match status" value="1"/>
</dbReference>
<protein>
    <recommendedName>
        <fullName evidence="7">Zn(2)-C6 fungal-type domain-containing protein</fullName>
    </recommendedName>
</protein>
<dbReference type="GO" id="GO:0045944">
    <property type="term" value="P:positive regulation of transcription by RNA polymerase II"/>
    <property type="evidence" value="ECO:0007669"/>
    <property type="project" value="TreeGrafter"/>
</dbReference>
<feature type="domain" description="Zn(2)-C6 fungal-type" evidence="7">
    <location>
        <begin position="45"/>
        <end position="73"/>
    </location>
</feature>
<evidence type="ECO:0000256" key="2">
    <source>
        <dbReference type="ARBA" id="ARBA00023015"/>
    </source>
</evidence>